<feature type="region of interest" description="Disordered" evidence="1">
    <location>
        <begin position="204"/>
        <end position="223"/>
    </location>
</feature>
<feature type="compositionally biased region" description="Pro residues" evidence="1">
    <location>
        <begin position="86"/>
        <end position="96"/>
    </location>
</feature>
<feature type="region of interest" description="Disordered" evidence="1">
    <location>
        <begin position="68"/>
        <end position="190"/>
    </location>
</feature>
<proteinExistence type="predicted"/>
<evidence type="ECO:0000256" key="1">
    <source>
        <dbReference type="SAM" id="MobiDB-lite"/>
    </source>
</evidence>
<evidence type="ECO:0000313" key="3">
    <source>
        <dbReference type="Proteomes" id="UP000887229"/>
    </source>
</evidence>
<reference evidence="2" key="1">
    <citation type="journal article" date="2021" name="IMA Fungus">
        <title>Genomic characterization of three marine fungi, including Emericellopsis atlantica sp. nov. with signatures of a generalist lifestyle and marine biomass degradation.</title>
        <authorList>
            <person name="Hagestad O.C."/>
            <person name="Hou L."/>
            <person name="Andersen J.H."/>
            <person name="Hansen E.H."/>
            <person name="Altermark B."/>
            <person name="Li C."/>
            <person name="Kuhnert E."/>
            <person name="Cox R.J."/>
            <person name="Crous P.W."/>
            <person name="Spatafora J.W."/>
            <person name="Lail K."/>
            <person name="Amirebrahimi M."/>
            <person name="Lipzen A."/>
            <person name="Pangilinan J."/>
            <person name="Andreopoulos W."/>
            <person name="Hayes R.D."/>
            <person name="Ng V."/>
            <person name="Grigoriev I.V."/>
            <person name="Jackson S.A."/>
            <person name="Sutton T.D.S."/>
            <person name="Dobson A.D.W."/>
            <person name="Rama T."/>
        </authorList>
    </citation>
    <scope>NUCLEOTIDE SEQUENCE</scope>
    <source>
        <strain evidence="2">TS7</strain>
    </source>
</reference>
<dbReference type="Proteomes" id="UP000887229">
    <property type="component" value="Unassembled WGS sequence"/>
</dbReference>
<sequence>MVTIEQQKAKARKSGPSLLRKTAYLGEKANTFSTTVYWEPTHKEYRVAAHVPIDWEIPNLNRLIEDALSSRSSPQPRRPPARPGRRPSPAPPPPTARPRRQPYRVQKNTRDTVAQPRRSARHQPRGARPPSRTERVSPSAADTPAPGSYEQVPVPSSPQGALRDDMVESEQVGTDRSHPPMDSLAAETGGLVSPGMAGWLADANGSEEAAGLIRPYGPTRGGR</sequence>
<dbReference type="OrthoDB" id="5154252at2759"/>
<name>A0A9P7ZD48_9HYPO</name>
<keyword evidence="3" id="KW-1185">Reference proteome</keyword>
<gene>
    <name evidence="2" type="ORF">F5Z01DRAFT_678732</name>
</gene>
<comment type="caution">
    <text evidence="2">The sequence shown here is derived from an EMBL/GenBank/DDBJ whole genome shotgun (WGS) entry which is preliminary data.</text>
</comment>
<dbReference type="AlphaFoldDB" id="A0A9P7ZD48"/>
<organism evidence="2 3">
    <name type="scientific">Emericellopsis atlantica</name>
    <dbReference type="NCBI Taxonomy" id="2614577"/>
    <lineage>
        <taxon>Eukaryota</taxon>
        <taxon>Fungi</taxon>
        <taxon>Dikarya</taxon>
        <taxon>Ascomycota</taxon>
        <taxon>Pezizomycotina</taxon>
        <taxon>Sordariomycetes</taxon>
        <taxon>Hypocreomycetidae</taxon>
        <taxon>Hypocreales</taxon>
        <taxon>Bionectriaceae</taxon>
        <taxon>Emericellopsis</taxon>
    </lineage>
</organism>
<dbReference type="EMBL" id="MU251336">
    <property type="protein sequence ID" value="KAG9249350.1"/>
    <property type="molecule type" value="Genomic_DNA"/>
</dbReference>
<dbReference type="GeneID" id="70296372"/>
<evidence type="ECO:0000313" key="2">
    <source>
        <dbReference type="EMBL" id="KAG9249350.1"/>
    </source>
</evidence>
<dbReference type="RefSeq" id="XP_046113276.1">
    <property type="nucleotide sequence ID" value="XM_046265469.1"/>
</dbReference>
<protein>
    <submittedName>
        <fullName evidence="2">Uncharacterized protein</fullName>
    </submittedName>
</protein>
<accession>A0A9P7ZD48</accession>